<keyword evidence="2" id="KW-1185">Reference proteome</keyword>
<gene>
    <name evidence="1" type="ORF">M409DRAFT_52900</name>
</gene>
<dbReference type="RefSeq" id="XP_033669801.1">
    <property type="nucleotide sequence ID" value="XM_033812208.1"/>
</dbReference>
<reference evidence="1" key="1">
    <citation type="journal article" date="2020" name="Stud. Mycol.">
        <title>101 Dothideomycetes genomes: a test case for predicting lifestyles and emergence of pathogens.</title>
        <authorList>
            <person name="Haridas S."/>
            <person name="Albert R."/>
            <person name="Binder M."/>
            <person name="Bloem J."/>
            <person name="Labutti K."/>
            <person name="Salamov A."/>
            <person name="Andreopoulos B."/>
            <person name="Baker S."/>
            <person name="Barry K."/>
            <person name="Bills G."/>
            <person name="Bluhm B."/>
            <person name="Cannon C."/>
            <person name="Castanera R."/>
            <person name="Culley D."/>
            <person name="Daum C."/>
            <person name="Ezra D."/>
            <person name="Gonzalez J."/>
            <person name="Henrissat B."/>
            <person name="Kuo A."/>
            <person name="Liang C."/>
            <person name="Lipzen A."/>
            <person name="Lutzoni F."/>
            <person name="Magnuson J."/>
            <person name="Mondo S."/>
            <person name="Nolan M."/>
            <person name="Ohm R."/>
            <person name="Pangilinan J."/>
            <person name="Park H.-J."/>
            <person name="Ramirez L."/>
            <person name="Alfaro M."/>
            <person name="Sun H."/>
            <person name="Tritt A."/>
            <person name="Yoshinaga Y."/>
            <person name="Zwiers L.-H."/>
            <person name="Turgeon B."/>
            <person name="Goodwin S."/>
            <person name="Spatafora J."/>
            <person name="Crous P."/>
            <person name="Grigoriev I."/>
        </authorList>
    </citation>
    <scope>NUCLEOTIDE SEQUENCE</scope>
    <source>
        <strain evidence="1">ATCC 36951</strain>
    </source>
</reference>
<dbReference type="AlphaFoldDB" id="A0A6A6CSV9"/>
<dbReference type="GeneID" id="54565480"/>
<accession>A0A6A6CSV9</accession>
<sequence length="204" mass="22429">MGFTYQSSQLIASSPGKSGLVLCVPDMKKPNSTRRTYSRRLSIGSFSGHSKAISNSQHQSSNCEPFEYQFLRGYALFGDTAASVPSSLLVRQTTQLTESPNEVLRYLRSCTPYCQHPVSSTAPFAIRLSPTRITIHLSRFSTRPASPCLAPAVVSKLGCRTHATNTFAARKHGMPDLCRCSQPMFAVIWLWKGGSHGRGTRADR</sequence>
<dbReference type="Proteomes" id="UP000799537">
    <property type="component" value="Unassembled WGS sequence"/>
</dbReference>
<organism evidence="1 2">
    <name type="scientific">Zasmidium cellare ATCC 36951</name>
    <dbReference type="NCBI Taxonomy" id="1080233"/>
    <lineage>
        <taxon>Eukaryota</taxon>
        <taxon>Fungi</taxon>
        <taxon>Dikarya</taxon>
        <taxon>Ascomycota</taxon>
        <taxon>Pezizomycotina</taxon>
        <taxon>Dothideomycetes</taxon>
        <taxon>Dothideomycetidae</taxon>
        <taxon>Mycosphaerellales</taxon>
        <taxon>Mycosphaerellaceae</taxon>
        <taxon>Zasmidium</taxon>
    </lineage>
</organism>
<evidence type="ECO:0000313" key="1">
    <source>
        <dbReference type="EMBL" id="KAF2168912.1"/>
    </source>
</evidence>
<proteinExistence type="predicted"/>
<name>A0A6A6CSV9_ZASCE</name>
<protein>
    <submittedName>
        <fullName evidence="1">Uncharacterized protein</fullName>
    </submittedName>
</protein>
<dbReference type="EMBL" id="ML993589">
    <property type="protein sequence ID" value="KAF2168912.1"/>
    <property type="molecule type" value="Genomic_DNA"/>
</dbReference>
<evidence type="ECO:0000313" key="2">
    <source>
        <dbReference type="Proteomes" id="UP000799537"/>
    </source>
</evidence>